<dbReference type="InterPro" id="IPR001466">
    <property type="entry name" value="Beta-lactam-related"/>
</dbReference>
<dbReference type="InterPro" id="IPR012338">
    <property type="entry name" value="Beta-lactam/transpept-like"/>
</dbReference>
<dbReference type="AlphaFoldDB" id="A0A8J3QRH0"/>
<gene>
    <name evidence="3" type="ORF">Raf01_37000</name>
</gene>
<dbReference type="SUPFAM" id="SSF56601">
    <property type="entry name" value="beta-lactamase/transpeptidase-like"/>
    <property type="match status" value="1"/>
</dbReference>
<name>A0A8J3QRH0_9ACTN</name>
<feature type="domain" description="Beta-lactamase-related" evidence="2">
    <location>
        <begin position="51"/>
        <end position="265"/>
    </location>
</feature>
<keyword evidence="4" id="KW-1185">Reference proteome</keyword>
<evidence type="ECO:0000313" key="4">
    <source>
        <dbReference type="Proteomes" id="UP000642748"/>
    </source>
</evidence>
<dbReference type="Pfam" id="PF00144">
    <property type="entry name" value="Beta-lactamase"/>
    <property type="match status" value="1"/>
</dbReference>
<evidence type="ECO:0000313" key="3">
    <source>
        <dbReference type="EMBL" id="GIH15528.1"/>
    </source>
</evidence>
<dbReference type="PANTHER" id="PTHR46825:SF7">
    <property type="entry name" value="D-ALANYL-D-ALANINE CARBOXYPEPTIDASE"/>
    <property type="match status" value="1"/>
</dbReference>
<organism evidence="3 4">
    <name type="scientific">Rugosimonospora africana</name>
    <dbReference type="NCBI Taxonomy" id="556532"/>
    <lineage>
        <taxon>Bacteria</taxon>
        <taxon>Bacillati</taxon>
        <taxon>Actinomycetota</taxon>
        <taxon>Actinomycetes</taxon>
        <taxon>Micromonosporales</taxon>
        <taxon>Micromonosporaceae</taxon>
        <taxon>Rugosimonospora</taxon>
    </lineage>
</organism>
<keyword evidence="1" id="KW-0732">Signal</keyword>
<evidence type="ECO:0000259" key="2">
    <source>
        <dbReference type="Pfam" id="PF00144"/>
    </source>
</evidence>
<feature type="signal peptide" evidence="1">
    <location>
        <begin position="1"/>
        <end position="23"/>
    </location>
</feature>
<dbReference type="PANTHER" id="PTHR46825">
    <property type="entry name" value="D-ALANYL-D-ALANINE-CARBOXYPEPTIDASE/ENDOPEPTIDASE AMPH"/>
    <property type="match status" value="1"/>
</dbReference>
<accession>A0A8J3QRH0</accession>
<proteinExistence type="predicted"/>
<dbReference type="Proteomes" id="UP000642748">
    <property type="component" value="Unassembled WGS sequence"/>
</dbReference>
<reference evidence="3" key="1">
    <citation type="submission" date="2021-01" db="EMBL/GenBank/DDBJ databases">
        <title>Whole genome shotgun sequence of Rugosimonospora africana NBRC 104875.</title>
        <authorList>
            <person name="Komaki H."/>
            <person name="Tamura T."/>
        </authorList>
    </citation>
    <scope>NUCLEOTIDE SEQUENCE</scope>
    <source>
        <strain evidence="3">NBRC 104875</strain>
    </source>
</reference>
<evidence type="ECO:0000256" key="1">
    <source>
        <dbReference type="SAM" id="SignalP"/>
    </source>
</evidence>
<dbReference type="Gene3D" id="3.40.710.10">
    <property type="entry name" value="DD-peptidase/beta-lactamase superfamily"/>
    <property type="match status" value="1"/>
</dbReference>
<sequence>MIHRRWAACAAAASVMIAAPATAAVAAGNHGYPLGQDLDAVAANGPTGAPVDGTRVTRATSGSAVAGTDRPVDARGRFRAGSVTKTFVATVVLQLVAEHRLGLDDPVDRWLPGVLPDNDGKITVRELLNHTSGLFDVTDTLPLNPPTDFLPMRWDTWTLPELVDRATANDSLFDPGTDYHYSSTDYLVLGMLIERITGHTYADEISHRILRPLGLHDTTLPGTDPRVAGPHAHDYIPDGNGGVVDITEMNPSVMNAAGELISTSRRPQPLHHCPARWPAAATGPTAGDEDGVRAVRNRPRPGGHAVALRHDGVRS</sequence>
<protein>
    <recommendedName>
        <fullName evidence="2">Beta-lactamase-related domain-containing protein</fullName>
    </recommendedName>
</protein>
<dbReference type="InterPro" id="IPR050491">
    <property type="entry name" value="AmpC-like"/>
</dbReference>
<dbReference type="RefSeq" id="WP_203919140.1">
    <property type="nucleotide sequence ID" value="NZ_BONZ01000034.1"/>
</dbReference>
<comment type="caution">
    <text evidence="3">The sequence shown here is derived from an EMBL/GenBank/DDBJ whole genome shotgun (WGS) entry which is preliminary data.</text>
</comment>
<dbReference type="EMBL" id="BONZ01000034">
    <property type="protein sequence ID" value="GIH15528.1"/>
    <property type="molecule type" value="Genomic_DNA"/>
</dbReference>
<feature type="chain" id="PRO_5039534809" description="Beta-lactamase-related domain-containing protein" evidence="1">
    <location>
        <begin position="24"/>
        <end position="315"/>
    </location>
</feature>